<keyword evidence="3" id="KW-0804">Transcription</keyword>
<reference evidence="8" key="1">
    <citation type="journal article" date="2012" name="Nat. Biotechnol.">
        <title>Reference genome sequence of the model plant Setaria.</title>
        <authorList>
            <person name="Bennetzen J.L."/>
            <person name="Schmutz J."/>
            <person name="Wang H."/>
            <person name="Percifield R."/>
            <person name="Hawkins J."/>
            <person name="Pontaroli A.C."/>
            <person name="Estep M."/>
            <person name="Feng L."/>
            <person name="Vaughn J.N."/>
            <person name="Grimwood J."/>
            <person name="Jenkins J."/>
            <person name="Barry K."/>
            <person name="Lindquist E."/>
            <person name="Hellsten U."/>
            <person name="Deshpande S."/>
            <person name="Wang X."/>
            <person name="Wu X."/>
            <person name="Mitros T."/>
            <person name="Triplett J."/>
            <person name="Yang X."/>
            <person name="Ye C.Y."/>
            <person name="Mauro-Herrera M."/>
            <person name="Wang L."/>
            <person name="Li P."/>
            <person name="Sharma M."/>
            <person name="Sharma R."/>
            <person name="Ronald P.C."/>
            <person name="Panaud O."/>
            <person name="Kellogg E.A."/>
            <person name="Brutnell T.P."/>
            <person name="Doust A.N."/>
            <person name="Tuskan G.A."/>
            <person name="Rokhsar D."/>
            <person name="Devos K.M."/>
        </authorList>
    </citation>
    <scope>NUCLEOTIDE SEQUENCE [LARGE SCALE GENOMIC DNA]</scope>
    <source>
        <strain evidence="8">cv. Yugu1</strain>
    </source>
</reference>
<dbReference type="Proteomes" id="UP000004995">
    <property type="component" value="Unassembled WGS sequence"/>
</dbReference>
<evidence type="ECO:0000259" key="6">
    <source>
        <dbReference type="PROSITE" id="PS51005"/>
    </source>
</evidence>
<evidence type="ECO:0000256" key="4">
    <source>
        <dbReference type="ARBA" id="ARBA00023242"/>
    </source>
</evidence>
<evidence type="ECO:0000256" key="2">
    <source>
        <dbReference type="ARBA" id="ARBA00023125"/>
    </source>
</evidence>
<proteinExistence type="predicted"/>
<evidence type="ECO:0000256" key="3">
    <source>
        <dbReference type="ARBA" id="ARBA00023163"/>
    </source>
</evidence>
<protein>
    <recommendedName>
        <fullName evidence="6">NAC domain-containing protein</fullName>
    </recommendedName>
</protein>
<keyword evidence="8" id="KW-1185">Reference proteome</keyword>
<keyword evidence="2" id="KW-0238">DNA-binding</keyword>
<evidence type="ECO:0000313" key="7">
    <source>
        <dbReference type="EnsemblPlants" id="KQL14773"/>
    </source>
</evidence>
<keyword evidence="4" id="KW-0539">Nucleus</keyword>
<dbReference type="HOGENOM" id="CLU_814810_0_0_1"/>
<dbReference type="AlphaFoldDB" id="K3ZDL3"/>
<dbReference type="EMBL" id="AGNK02001603">
    <property type="status" value="NOT_ANNOTATED_CDS"/>
    <property type="molecule type" value="Genomic_DNA"/>
</dbReference>
<evidence type="ECO:0000256" key="5">
    <source>
        <dbReference type="SAM" id="MobiDB-lite"/>
    </source>
</evidence>
<feature type="domain" description="NAC" evidence="6">
    <location>
        <begin position="7"/>
        <end position="168"/>
    </location>
</feature>
<dbReference type="InParanoid" id="K3ZDL3"/>
<feature type="region of interest" description="Disordered" evidence="5">
    <location>
        <begin position="171"/>
        <end position="202"/>
    </location>
</feature>
<dbReference type="GO" id="GO:0006355">
    <property type="term" value="P:regulation of DNA-templated transcription"/>
    <property type="evidence" value="ECO:0007669"/>
    <property type="project" value="InterPro"/>
</dbReference>
<name>K3ZDL3_SETIT</name>
<evidence type="ECO:0000313" key="8">
    <source>
        <dbReference type="Proteomes" id="UP000004995"/>
    </source>
</evidence>
<sequence>MPPPPQPGDPAASTPADDGLVAFLRMKLAGEALPAAAGTHFHDCDIYAADPATLTAGYRPAPVRKGEGGSWFFFTHVRPKSSSDSRKKRVVGGGAGTWHSERAPRAVLDGEGNCVGHSQYFSYKRKNGKNSSERTDWYMVEFTEGQEGDHERIHGGEPVLVLCKIYRAHSGSRSSSSSSRSARKRKATEEHADANRSAPESQWSRLDWNRRARLQCSNKRIVMASSVMHWINSSSGHRRVMHQIISSSLPIQRRHRNRSAPGSRWPVIHWMDSSSGHRRARWTVHQIISSSLPIQTCRRRRARQALHVLACSCPKQRCLRVTSVVHWMISYSDPNQSRCRV</sequence>
<accession>K3ZDL3</accession>
<keyword evidence="1" id="KW-0805">Transcription regulation</keyword>
<evidence type="ECO:0000256" key="1">
    <source>
        <dbReference type="ARBA" id="ARBA00023015"/>
    </source>
</evidence>
<dbReference type="GO" id="GO:0003677">
    <property type="term" value="F:DNA binding"/>
    <property type="evidence" value="ECO:0007669"/>
    <property type="project" value="UniProtKB-KW"/>
</dbReference>
<dbReference type="PANTHER" id="PTHR31719:SF243">
    <property type="entry name" value="NAC DOMAIN-CONTAINING PROTEIN"/>
    <property type="match status" value="1"/>
</dbReference>
<dbReference type="EnsemblPlants" id="KQL14773">
    <property type="protein sequence ID" value="KQL14773"/>
    <property type="gene ID" value="SETIT_024651mg"/>
</dbReference>
<dbReference type="InterPro" id="IPR003441">
    <property type="entry name" value="NAC-dom"/>
</dbReference>
<dbReference type="PANTHER" id="PTHR31719">
    <property type="entry name" value="NAC TRANSCRIPTION FACTOR 56"/>
    <property type="match status" value="1"/>
</dbReference>
<reference evidence="7" key="2">
    <citation type="submission" date="2018-08" db="UniProtKB">
        <authorList>
            <consortium name="EnsemblPlants"/>
        </authorList>
    </citation>
    <scope>IDENTIFICATION</scope>
    <source>
        <strain evidence="7">Yugu1</strain>
    </source>
</reference>
<dbReference type="PROSITE" id="PS51005">
    <property type="entry name" value="NAC"/>
    <property type="match status" value="1"/>
</dbReference>
<organism evidence="7 8">
    <name type="scientific">Setaria italica</name>
    <name type="common">Foxtail millet</name>
    <name type="synonym">Panicum italicum</name>
    <dbReference type="NCBI Taxonomy" id="4555"/>
    <lineage>
        <taxon>Eukaryota</taxon>
        <taxon>Viridiplantae</taxon>
        <taxon>Streptophyta</taxon>
        <taxon>Embryophyta</taxon>
        <taxon>Tracheophyta</taxon>
        <taxon>Spermatophyta</taxon>
        <taxon>Magnoliopsida</taxon>
        <taxon>Liliopsida</taxon>
        <taxon>Poales</taxon>
        <taxon>Poaceae</taxon>
        <taxon>PACMAD clade</taxon>
        <taxon>Panicoideae</taxon>
        <taxon>Panicodae</taxon>
        <taxon>Paniceae</taxon>
        <taxon>Cenchrinae</taxon>
        <taxon>Setaria</taxon>
    </lineage>
</organism>
<dbReference type="SUPFAM" id="SSF101941">
    <property type="entry name" value="NAC domain"/>
    <property type="match status" value="1"/>
</dbReference>
<dbReference type="eggNOG" id="ENOG502R461">
    <property type="taxonomic scope" value="Eukaryota"/>
</dbReference>
<dbReference type="Gene3D" id="2.170.150.80">
    <property type="entry name" value="NAC domain"/>
    <property type="match status" value="1"/>
</dbReference>
<dbReference type="Gramene" id="KQL14773">
    <property type="protein sequence ID" value="KQL14773"/>
    <property type="gene ID" value="SETIT_024651mg"/>
</dbReference>
<dbReference type="Pfam" id="PF02365">
    <property type="entry name" value="NAM"/>
    <property type="match status" value="1"/>
</dbReference>
<dbReference type="InterPro" id="IPR036093">
    <property type="entry name" value="NAC_dom_sf"/>
</dbReference>